<dbReference type="Pfam" id="PF06262">
    <property type="entry name" value="Zincin_1"/>
    <property type="match status" value="1"/>
</dbReference>
<feature type="compositionally biased region" description="Basic residues" evidence="1">
    <location>
        <begin position="27"/>
        <end position="38"/>
    </location>
</feature>
<dbReference type="Gene3D" id="3.30.2010.20">
    <property type="match status" value="1"/>
</dbReference>
<dbReference type="RefSeq" id="WP_237817687.1">
    <property type="nucleotide sequence ID" value="NZ_JAKLTQ010000001.1"/>
</dbReference>
<organism evidence="2 3">
    <name type="scientific">Arthrobacter hankyongi</name>
    <dbReference type="NCBI Taxonomy" id="2904801"/>
    <lineage>
        <taxon>Bacteria</taxon>
        <taxon>Bacillati</taxon>
        <taxon>Actinomycetota</taxon>
        <taxon>Actinomycetes</taxon>
        <taxon>Micrococcales</taxon>
        <taxon>Micrococcaceae</taxon>
        <taxon>Arthrobacter</taxon>
    </lineage>
</organism>
<protein>
    <submittedName>
        <fullName evidence="2">Metallopeptidase family protein</fullName>
    </submittedName>
</protein>
<feature type="region of interest" description="Disordered" evidence="1">
    <location>
        <begin position="1"/>
        <end position="44"/>
    </location>
</feature>
<sequence length="166" mass="17872">MGNGPSLSIRIADGAGAAGSSTAGRPFGRRRRNRHGRGLRGELLPAHLPGNRTRAERFEDLVLDSVERLQYLWGERIDAVEFLVAEIPPGLEQLAATRSPAPLGSVVRGGARTPAVVTIYRKPVEAEARIKAELPEVVHDVVVEQAAELLGMAPEAVDPTYGRTRP</sequence>
<reference evidence="2" key="1">
    <citation type="submission" date="2022-01" db="EMBL/GenBank/DDBJ databases">
        <authorList>
            <person name="Jo J.-H."/>
            <person name="Im W.-T."/>
        </authorList>
    </citation>
    <scope>NUCLEOTIDE SEQUENCE</scope>
    <source>
        <strain evidence="2">I2-34</strain>
    </source>
</reference>
<proteinExistence type="predicted"/>
<dbReference type="CDD" id="cd12954">
    <property type="entry name" value="MMP_TTHA0227_like_1"/>
    <property type="match status" value="1"/>
</dbReference>
<evidence type="ECO:0000313" key="3">
    <source>
        <dbReference type="Proteomes" id="UP001165368"/>
    </source>
</evidence>
<dbReference type="Proteomes" id="UP001165368">
    <property type="component" value="Unassembled WGS sequence"/>
</dbReference>
<evidence type="ECO:0000313" key="2">
    <source>
        <dbReference type="EMBL" id="MCG2620590.1"/>
    </source>
</evidence>
<dbReference type="SUPFAM" id="SSF55486">
    <property type="entry name" value="Metalloproteases ('zincins'), catalytic domain"/>
    <property type="match status" value="1"/>
</dbReference>
<feature type="compositionally biased region" description="Low complexity" evidence="1">
    <location>
        <begin position="14"/>
        <end position="26"/>
    </location>
</feature>
<name>A0ABS9L1S8_9MICC</name>
<dbReference type="EMBL" id="JAKLTQ010000001">
    <property type="protein sequence ID" value="MCG2620590.1"/>
    <property type="molecule type" value="Genomic_DNA"/>
</dbReference>
<accession>A0ABS9L1S8</accession>
<dbReference type="InterPro" id="IPR010428">
    <property type="entry name" value="Zincin_1"/>
</dbReference>
<comment type="caution">
    <text evidence="2">The sequence shown here is derived from an EMBL/GenBank/DDBJ whole genome shotgun (WGS) entry which is preliminary data.</text>
</comment>
<gene>
    <name evidence="2" type="ORF">LVY72_01550</name>
</gene>
<dbReference type="InterPro" id="IPR038555">
    <property type="entry name" value="Zincin_1_sf"/>
</dbReference>
<keyword evidence="3" id="KW-1185">Reference proteome</keyword>
<evidence type="ECO:0000256" key="1">
    <source>
        <dbReference type="SAM" id="MobiDB-lite"/>
    </source>
</evidence>